<evidence type="ECO:0000313" key="3">
    <source>
        <dbReference type="Proteomes" id="UP001610334"/>
    </source>
</evidence>
<comment type="caution">
    <text evidence="2">The sequence shown here is derived from an EMBL/GenBank/DDBJ whole genome shotgun (WGS) entry which is preliminary data.</text>
</comment>
<keyword evidence="1" id="KW-0812">Transmembrane</keyword>
<feature type="transmembrane region" description="Helical" evidence="1">
    <location>
        <begin position="23"/>
        <end position="41"/>
    </location>
</feature>
<gene>
    <name evidence="2" type="ORF">BJX63DRAFT_421510</name>
</gene>
<sequence length="387" mass="41890">MKRSECSTITTIVAPPPAGGLTAWLQVVCMRFVFFNTWGISNGSLSSNNFTQKNNHRPPLRYPGSESAQASLLFFLGVFAGRATDAGYFCVVYLAGASLQVLGFFMLFLCKNYWQIFLAQAVFMGLGNGLTFSPGRHDVLFFSRHHAVAVVGAATPVMLVSQIPGLTLFKPCFSTHTSSPAPLIDSTAFKEPSFMFFTPSMFLNFWGLYFAFFYMGTFARDRIGVPDTQNLILILNGVGVIGRIVPGLIGNRITGKLNILIPLSFASAIIICAWIAVDAVGGLYVFTVIYGFVGGAAQSLFPATATTMTQDIRRTGTRIVMILSFVGFATLTGPAIDGALIQRMGGRYTGAQVFAGSVIFLGACAAVAGGSERLRFKLYCVFCPWWK</sequence>
<dbReference type="InterPro" id="IPR036259">
    <property type="entry name" value="MFS_trans_sf"/>
</dbReference>
<dbReference type="InterPro" id="IPR050327">
    <property type="entry name" value="Proton-linked_MCT"/>
</dbReference>
<dbReference type="EMBL" id="JBFXLT010000043">
    <property type="protein sequence ID" value="KAL2812998.1"/>
    <property type="molecule type" value="Genomic_DNA"/>
</dbReference>
<dbReference type="Proteomes" id="UP001610334">
    <property type="component" value="Unassembled WGS sequence"/>
</dbReference>
<dbReference type="PANTHER" id="PTHR11360">
    <property type="entry name" value="MONOCARBOXYLATE TRANSPORTER"/>
    <property type="match status" value="1"/>
</dbReference>
<evidence type="ECO:0000256" key="1">
    <source>
        <dbReference type="SAM" id="Phobius"/>
    </source>
</evidence>
<dbReference type="Gene3D" id="1.20.1250.20">
    <property type="entry name" value="MFS general substrate transporter like domains"/>
    <property type="match status" value="1"/>
</dbReference>
<feature type="transmembrane region" description="Helical" evidence="1">
    <location>
        <begin position="228"/>
        <end position="245"/>
    </location>
</feature>
<accession>A0ABR4HE13</accession>
<proteinExistence type="predicted"/>
<feature type="transmembrane region" description="Helical" evidence="1">
    <location>
        <begin position="348"/>
        <end position="368"/>
    </location>
</feature>
<keyword evidence="1" id="KW-1133">Transmembrane helix</keyword>
<dbReference type="SUPFAM" id="SSF103473">
    <property type="entry name" value="MFS general substrate transporter"/>
    <property type="match status" value="1"/>
</dbReference>
<feature type="transmembrane region" description="Helical" evidence="1">
    <location>
        <begin position="116"/>
        <end position="135"/>
    </location>
</feature>
<feature type="transmembrane region" description="Helical" evidence="1">
    <location>
        <begin position="86"/>
        <end position="109"/>
    </location>
</feature>
<feature type="transmembrane region" description="Helical" evidence="1">
    <location>
        <begin position="194"/>
        <end position="216"/>
    </location>
</feature>
<feature type="transmembrane region" description="Helical" evidence="1">
    <location>
        <begin position="147"/>
        <end position="169"/>
    </location>
</feature>
<keyword evidence="1" id="KW-0472">Membrane</keyword>
<evidence type="ECO:0000313" key="2">
    <source>
        <dbReference type="EMBL" id="KAL2812998.1"/>
    </source>
</evidence>
<protein>
    <submittedName>
        <fullName evidence="2">Major facilitator superfamily domain-containing protein</fullName>
    </submittedName>
</protein>
<organism evidence="2 3">
    <name type="scientific">Aspergillus granulosus</name>
    <dbReference type="NCBI Taxonomy" id="176169"/>
    <lineage>
        <taxon>Eukaryota</taxon>
        <taxon>Fungi</taxon>
        <taxon>Dikarya</taxon>
        <taxon>Ascomycota</taxon>
        <taxon>Pezizomycotina</taxon>
        <taxon>Eurotiomycetes</taxon>
        <taxon>Eurotiomycetidae</taxon>
        <taxon>Eurotiales</taxon>
        <taxon>Aspergillaceae</taxon>
        <taxon>Aspergillus</taxon>
        <taxon>Aspergillus subgen. Nidulantes</taxon>
    </lineage>
</organism>
<feature type="transmembrane region" description="Helical" evidence="1">
    <location>
        <begin position="257"/>
        <end position="277"/>
    </location>
</feature>
<reference evidence="2 3" key="1">
    <citation type="submission" date="2024-07" db="EMBL/GenBank/DDBJ databases">
        <title>Section-level genome sequencing and comparative genomics of Aspergillus sections Usti and Cavernicolus.</title>
        <authorList>
            <consortium name="Lawrence Berkeley National Laboratory"/>
            <person name="Nybo J.L."/>
            <person name="Vesth T.C."/>
            <person name="Theobald S."/>
            <person name="Frisvad J.C."/>
            <person name="Larsen T.O."/>
            <person name="Kjaerboelling I."/>
            <person name="Rothschild-Mancinelli K."/>
            <person name="Lyhne E.K."/>
            <person name="Kogle M.E."/>
            <person name="Barry K."/>
            <person name="Clum A."/>
            <person name="Na H."/>
            <person name="Ledsgaard L."/>
            <person name="Lin J."/>
            <person name="Lipzen A."/>
            <person name="Kuo A."/>
            <person name="Riley R."/>
            <person name="Mondo S."/>
            <person name="Labutti K."/>
            <person name="Haridas S."/>
            <person name="Pangalinan J."/>
            <person name="Salamov A.A."/>
            <person name="Simmons B.A."/>
            <person name="Magnuson J.K."/>
            <person name="Chen J."/>
            <person name="Drula E."/>
            <person name="Henrissat B."/>
            <person name="Wiebenga A."/>
            <person name="Lubbers R.J."/>
            <person name="Gomes A.C."/>
            <person name="Makela M.R."/>
            <person name="Stajich J."/>
            <person name="Grigoriev I.V."/>
            <person name="Mortensen U.H."/>
            <person name="De Vries R.P."/>
            <person name="Baker S.E."/>
            <person name="Andersen M.R."/>
        </authorList>
    </citation>
    <scope>NUCLEOTIDE SEQUENCE [LARGE SCALE GENOMIC DNA]</scope>
    <source>
        <strain evidence="2 3">CBS 588.65</strain>
    </source>
</reference>
<feature type="transmembrane region" description="Helical" evidence="1">
    <location>
        <begin position="315"/>
        <end position="336"/>
    </location>
</feature>
<feature type="transmembrane region" description="Helical" evidence="1">
    <location>
        <begin position="283"/>
        <end position="303"/>
    </location>
</feature>
<dbReference type="PANTHER" id="PTHR11360:SF130">
    <property type="entry name" value="MAJOR FACILITATOR SUPERFAMILY (MFS) PROFILE DOMAIN-CONTAINING PROTEIN-RELATED"/>
    <property type="match status" value="1"/>
</dbReference>
<keyword evidence="3" id="KW-1185">Reference proteome</keyword>
<name>A0ABR4HE13_9EURO</name>